<evidence type="ECO:0000256" key="3">
    <source>
        <dbReference type="PROSITE-ProRule" id="PRU00284"/>
    </source>
</evidence>
<comment type="similarity">
    <text evidence="2">Belongs to the methyl-accepting chemotaxis (MCP) protein family.</text>
</comment>
<dbReference type="GO" id="GO:0007165">
    <property type="term" value="P:signal transduction"/>
    <property type="evidence" value="ECO:0007669"/>
    <property type="project" value="UniProtKB-KW"/>
</dbReference>
<dbReference type="PANTHER" id="PTHR32089">
    <property type="entry name" value="METHYL-ACCEPTING CHEMOTAXIS PROTEIN MCPB"/>
    <property type="match status" value="1"/>
</dbReference>
<dbReference type="GO" id="GO:0006935">
    <property type="term" value="P:chemotaxis"/>
    <property type="evidence" value="ECO:0007669"/>
    <property type="project" value="InterPro"/>
</dbReference>
<dbReference type="PROSITE" id="PS50111">
    <property type="entry name" value="CHEMOTAXIS_TRANSDUC_2"/>
    <property type="match status" value="1"/>
</dbReference>
<keyword evidence="4" id="KW-0812">Transmembrane</keyword>
<dbReference type="PANTHER" id="PTHR32089:SF112">
    <property type="entry name" value="LYSOZYME-LIKE PROTEIN-RELATED"/>
    <property type="match status" value="1"/>
</dbReference>
<evidence type="ECO:0000259" key="5">
    <source>
        <dbReference type="PROSITE" id="PS50111"/>
    </source>
</evidence>
<proteinExistence type="inferred from homology"/>
<feature type="transmembrane region" description="Helical" evidence="4">
    <location>
        <begin position="7"/>
        <end position="27"/>
    </location>
</feature>
<dbReference type="AlphaFoldDB" id="D6XZ06"/>
<name>D6XZ06_BACIE</name>
<feature type="transmembrane region" description="Helical" evidence="4">
    <location>
        <begin position="47"/>
        <end position="73"/>
    </location>
</feature>
<dbReference type="EMBL" id="CP001791">
    <property type="protein sequence ID" value="ADI00291.1"/>
    <property type="molecule type" value="Genomic_DNA"/>
</dbReference>
<feature type="transmembrane region" description="Helical" evidence="4">
    <location>
        <begin position="80"/>
        <end position="98"/>
    </location>
</feature>
<dbReference type="Pfam" id="PF00015">
    <property type="entry name" value="MCPsignal"/>
    <property type="match status" value="1"/>
</dbReference>
<evidence type="ECO:0000313" key="6">
    <source>
        <dbReference type="EMBL" id="ADI00291.1"/>
    </source>
</evidence>
<dbReference type="InterPro" id="IPR004090">
    <property type="entry name" value="Chemotax_Me-accpt_rcpt"/>
</dbReference>
<dbReference type="InterPro" id="IPR004089">
    <property type="entry name" value="MCPsignal_dom"/>
</dbReference>
<organism evidence="6 7">
    <name type="scientific">Bacillus selenitireducens (strain ATCC 700615 / DSM 15326 / MLS10)</name>
    <dbReference type="NCBI Taxonomy" id="439292"/>
    <lineage>
        <taxon>Bacteria</taxon>
        <taxon>Bacillati</taxon>
        <taxon>Bacillota</taxon>
        <taxon>Bacilli</taxon>
        <taxon>Bacillales</taxon>
        <taxon>Bacillaceae</taxon>
        <taxon>Salisediminibacterium</taxon>
    </lineage>
</organism>
<evidence type="ECO:0000256" key="2">
    <source>
        <dbReference type="ARBA" id="ARBA00029447"/>
    </source>
</evidence>
<dbReference type="GO" id="GO:0016020">
    <property type="term" value="C:membrane"/>
    <property type="evidence" value="ECO:0007669"/>
    <property type="project" value="InterPro"/>
</dbReference>
<accession>D6XZ06</accession>
<dbReference type="Gene3D" id="1.10.287.950">
    <property type="entry name" value="Methyl-accepting chemotaxis protein"/>
    <property type="match status" value="1"/>
</dbReference>
<feature type="domain" description="Methyl-accepting transducer" evidence="5">
    <location>
        <begin position="222"/>
        <end position="461"/>
    </location>
</feature>
<dbReference type="eggNOG" id="COG0840">
    <property type="taxonomic scope" value="Bacteria"/>
</dbReference>
<evidence type="ECO:0000313" key="7">
    <source>
        <dbReference type="Proteomes" id="UP000000271"/>
    </source>
</evidence>
<dbReference type="HOGENOM" id="CLU_000445_107_18_9"/>
<dbReference type="SUPFAM" id="SSF58104">
    <property type="entry name" value="Methyl-accepting chemotaxis protein (MCP) signaling domain"/>
    <property type="match status" value="1"/>
</dbReference>
<dbReference type="PRINTS" id="PR00260">
    <property type="entry name" value="CHEMTRNSDUCR"/>
</dbReference>
<keyword evidence="7" id="KW-1185">Reference proteome</keyword>
<dbReference type="KEGG" id="bse:Bsel_2800"/>
<keyword evidence="1 3" id="KW-0807">Transducer</keyword>
<sequence length="517" mass="56513">MQERKNFIMLVFSLIVVLLTWLVHYLHRGAGWLDTYLLASQLHAGTPAHLIPVLNVLFFIPIILLIVSGVLFWRNRTQAQLPLLLTLTLTFASISMIAGGDGMVEYHFSIFMVLASLAYFERIKLILISAALFAVQHIGGYFTVPELICGTDTYPFTLLMVHVVFVVLTVAVIIVQIIARQRFLLKVEQSDEEHARVIENLLQNISSTSETVLANVQNLDSGAQEASESSKQIAYALNDMVEGANRQLEKATGSAEDMTAIASDVRQIIEQAERSVSVSESTSTLANEGQASMESTATVMQELSGAVSQMDEASTRLESRSSEITKTLDLITDIAEQTNLLALNAAIEAARAGESGKGFAVVADEVRKLADQSRQYAARIAGVVDGLIKDAKDLRDVMETGKQQSAHGLQQVQETEDRFKTIVAEIEKVAADTKTSYQLAESTGERMAGITAVLDEINSIAESNRSGIETISGTSEEQLSIITAFTDSTAAVSEEMHDLMSQIEDMKRDMQQSDKPS</sequence>
<keyword evidence="4" id="KW-0472">Membrane</keyword>
<dbReference type="RefSeq" id="WP_013173704.1">
    <property type="nucleotide sequence ID" value="NC_014219.1"/>
</dbReference>
<evidence type="ECO:0000256" key="4">
    <source>
        <dbReference type="SAM" id="Phobius"/>
    </source>
</evidence>
<keyword evidence="4" id="KW-1133">Transmembrane helix</keyword>
<evidence type="ECO:0000256" key="1">
    <source>
        <dbReference type="ARBA" id="ARBA00023224"/>
    </source>
</evidence>
<dbReference type="SMART" id="SM00283">
    <property type="entry name" value="MA"/>
    <property type="match status" value="1"/>
</dbReference>
<dbReference type="Proteomes" id="UP000000271">
    <property type="component" value="Chromosome"/>
</dbReference>
<feature type="transmembrane region" description="Helical" evidence="4">
    <location>
        <begin position="125"/>
        <end position="144"/>
    </location>
</feature>
<dbReference type="STRING" id="439292.Bsel_2800"/>
<gene>
    <name evidence="6" type="ordered locus">Bsel_2800</name>
</gene>
<protein>
    <submittedName>
        <fullName evidence="6">Methyl-accepting chemotaxis sensory transducer</fullName>
    </submittedName>
</protein>
<dbReference type="GO" id="GO:0004888">
    <property type="term" value="F:transmembrane signaling receptor activity"/>
    <property type="evidence" value="ECO:0007669"/>
    <property type="project" value="InterPro"/>
</dbReference>
<feature type="transmembrane region" description="Helical" evidence="4">
    <location>
        <begin position="156"/>
        <end position="179"/>
    </location>
</feature>
<reference evidence="6" key="1">
    <citation type="submission" date="2009-10" db="EMBL/GenBank/DDBJ databases">
        <title>Complete sequence of Bacillus selenitireducens MLS10.</title>
        <authorList>
            <consortium name="US DOE Joint Genome Institute"/>
            <person name="Lucas S."/>
            <person name="Copeland A."/>
            <person name="Lapidus A."/>
            <person name="Glavina del Rio T."/>
            <person name="Dalin E."/>
            <person name="Tice H."/>
            <person name="Bruce D."/>
            <person name="Goodwin L."/>
            <person name="Pitluck S."/>
            <person name="Sims D."/>
            <person name="Brettin T."/>
            <person name="Detter J.C."/>
            <person name="Han C."/>
            <person name="Larimer F."/>
            <person name="Land M."/>
            <person name="Hauser L."/>
            <person name="Kyrpides N."/>
            <person name="Ovchinnikova G."/>
            <person name="Stolz J."/>
        </authorList>
    </citation>
    <scope>NUCLEOTIDE SEQUENCE [LARGE SCALE GENOMIC DNA]</scope>
    <source>
        <strain evidence="6">MLS10</strain>
    </source>
</reference>